<dbReference type="Gene3D" id="3.40.220.10">
    <property type="entry name" value="Leucine Aminopeptidase, subunit E, domain 1"/>
    <property type="match status" value="1"/>
</dbReference>
<dbReference type="PANTHER" id="PTHR12521:SF0">
    <property type="entry name" value="ADP-RIBOSE GLYCOHYDROLASE OARD1"/>
    <property type="match status" value="1"/>
</dbReference>
<dbReference type="AlphaFoldDB" id="A0AAU9JYJ1"/>
<dbReference type="SUPFAM" id="SSF52949">
    <property type="entry name" value="Macro domain-like"/>
    <property type="match status" value="1"/>
</dbReference>
<evidence type="ECO:0000259" key="1">
    <source>
        <dbReference type="PROSITE" id="PS51154"/>
    </source>
</evidence>
<name>A0AAU9JYJ1_9CILI</name>
<dbReference type="InterPro" id="IPR050892">
    <property type="entry name" value="ADP-ribose_metab_enzymes"/>
</dbReference>
<keyword evidence="3" id="KW-1185">Reference proteome</keyword>
<reference evidence="2" key="1">
    <citation type="submission" date="2021-09" db="EMBL/GenBank/DDBJ databases">
        <authorList>
            <consortium name="AG Swart"/>
            <person name="Singh M."/>
            <person name="Singh A."/>
            <person name="Seah K."/>
            <person name="Emmerich C."/>
        </authorList>
    </citation>
    <scope>NUCLEOTIDE SEQUENCE</scope>
    <source>
        <strain evidence="2">ATCC30299</strain>
    </source>
</reference>
<dbReference type="InterPro" id="IPR002589">
    <property type="entry name" value="Macro_dom"/>
</dbReference>
<dbReference type="PROSITE" id="PS51154">
    <property type="entry name" value="MACRO"/>
    <property type="match status" value="1"/>
</dbReference>
<feature type="domain" description="Macro" evidence="1">
    <location>
        <begin position="1"/>
        <end position="145"/>
    </location>
</feature>
<dbReference type="CDD" id="cd02901">
    <property type="entry name" value="Macro_Poa1p-like"/>
    <property type="match status" value="1"/>
</dbReference>
<dbReference type="Proteomes" id="UP001162131">
    <property type="component" value="Unassembled WGS sequence"/>
</dbReference>
<dbReference type="GO" id="GO:0140291">
    <property type="term" value="P:peptidyl-glutamate ADP-deribosylation"/>
    <property type="evidence" value="ECO:0007669"/>
    <property type="project" value="TreeGrafter"/>
</dbReference>
<sequence length="145" mass="16523">MVSSNITLITGNLFDVPEAYSLAHCISKDLKMSKGIAVEFRNRFGGINDLQSQSPEIGKSLFLNIGNNRFAFYLITKDKYFQKPTYSDLERSLVDLCNKCAMLRVNKLAMPKIGCGLDKLNWDQVYQTINHVFCRTNIEILIYSL</sequence>
<comment type="caution">
    <text evidence="2">The sequence shown here is derived from an EMBL/GenBank/DDBJ whole genome shotgun (WGS) entry which is preliminary data.</text>
</comment>
<evidence type="ECO:0000313" key="3">
    <source>
        <dbReference type="Proteomes" id="UP001162131"/>
    </source>
</evidence>
<dbReference type="PANTHER" id="PTHR12521">
    <property type="entry name" value="PROTEIN C6ORF130"/>
    <property type="match status" value="1"/>
</dbReference>
<proteinExistence type="predicted"/>
<evidence type="ECO:0000313" key="2">
    <source>
        <dbReference type="EMBL" id="CAG9329975.1"/>
    </source>
</evidence>
<protein>
    <recommendedName>
        <fullName evidence="1">Macro domain-containing protein</fullName>
    </recommendedName>
</protein>
<dbReference type="EMBL" id="CAJZBQ010000050">
    <property type="protein sequence ID" value="CAG9329975.1"/>
    <property type="molecule type" value="Genomic_DNA"/>
</dbReference>
<accession>A0AAU9JYJ1</accession>
<organism evidence="2 3">
    <name type="scientific">Blepharisma stoltei</name>
    <dbReference type="NCBI Taxonomy" id="1481888"/>
    <lineage>
        <taxon>Eukaryota</taxon>
        <taxon>Sar</taxon>
        <taxon>Alveolata</taxon>
        <taxon>Ciliophora</taxon>
        <taxon>Postciliodesmatophora</taxon>
        <taxon>Heterotrichea</taxon>
        <taxon>Heterotrichida</taxon>
        <taxon>Blepharismidae</taxon>
        <taxon>Blepharisma</taxon>
    </lineage>
</organism>
<dbReference type="InterPro" id="IPR043472">
    <property type="entry name" value="Macro_dom-like"/>
</dbReference>
<gene>
    <name evidence="2" type="ORF">BSTOLATCC_MIC50089</name>
</gene>